<dbReference type="EMBL" id="KN835170">
    <property type="protein sequence ID" value="KIK45629.1"/>
    <property type="molecule type" value="Genomic_DNA"/>
</dbReference>
<dbReference type="AlphaFoldDB" id="A0A0D0B742"/>
<dbReference type="InterPro" id="IPR011008">
    <property type="entry name" value="Dimeric_a/b-barrel"/>
</dbReference>
<dbReference type="InParanoid" id="A0A0D0B742"/>
<proteinExistence type="predicted"/>
<sequence length="203" mass="22580">MAPVTQIMYFKTSSSYLQDPSKLISELATKSSASKIEGLSKAYLGFQTEDPSYAFWVFEWTSKSAQETYHQTDNFKATQVASQQVFASRPTHTFAGFSNGSQIFSAPVTEFVTFTLKRGVSMTALQPLVKQLQAKLQGTPKFYGSSWAPVVDKSNVYYGVLGWESVQAHWDAVGSGPLKEIIDEVKKIADLWLVHAILTPYKL</sequence>
<gene>
    <name evidence="2" type="ORF">CY34DRAFT_801413</name>
</gene>
<dbReference type="Gene3D" id="3.30.70.100">
    <property type="match status" value="2"/>
</dbReference>
<dbReference type="PROSITE" id="PS51725">
    <property type="entry name" value="ABM"/>
    <property type="match status" value="1"/>
</dbReference>
<evidence type="ECO:0000259" key="1">
    <source>
        <dbReference type="PROSITE" id="PS51725"/>
    </source>
</evidence>
<dbReference type="Proteomes" id="UP000054485">
    <property type="component" value="Unassembled WGS sequence"/>
</dbReference>
<dbReference type="InterPro" id="IPR007138">
    <property type="entry name" value="ABM_dom"/>
</dbReference>
<dbReference type="STRING" id="930992.A0A0D0B742"/>
<dbReference type="HOGENOM" id="CLU_081631_3_2_1"/>
<name>A0A0D0B742_9AGAM</name>
<feature type="domain" description="ABM" evidence="1">
    <location>
        <begin position="4"/>
        <end position="94"/>
    </location>
</feature>
<dbReference type="SUPFAM" id="SSF54909">
    <property type="entry name" value="Dimeric alpha+beta barrel"/>
    <property type="match status" value="1"/>
</dbReference>
<keyword evidence="3" id="KW-1185">Reference proteome</keyword>
<reference evidence="2 3" key="1">
    <citation type="submission" date="2014-04" db="EMBL/GenBank/DDBJ databases">
        <authorList>
            <consortium name="DOE Joint Genome Institute"/>
            <person name="Kuo A."/>
            <person name="Ruytinx J."/>
            <person name="Rineau F."/>
            <person name="Colpaert J."/>
            <person name="Kohler A."/>
            <person name="Nagy L.G."/>
            <person name="Floudas D."/>
            <person name="Copeland A."/>
            <person name="Barry K.W."/>
            <person name="Cichocki N."/>
            <person name="Veneault-Fourrey C."/>
            <person name="LaButti K."/>
            <person name="Lindquist E.A."/>
            <person name="Lipzen A."/>
            <person name="Lundell T."/>
            <person name="Morin E."/>
            <person name="Murat C."/>
            <person name="Sun H."/>
            <person name="Tunlid A."/>
            <person name="Henrissat B."/>
            <person name="Grigoriev I.V."/>
            <person name="Hibbett D.S."/>
            <person name="Martin F."/>
            <person name="Nordberg H.P."/>
            <person name="Cantor M.N."/>
            <person name="Hua S.X."/>
        </authorList>
    </citation>
    <scope>NUCLEOTIDE SEQUENCE [LARGE SCALE GENOMIC DNA]</scope>
    <source>
        <strain evidence="2 3">UH-Slu-Lm8-n1</strain>
    </source>
</reference>
<reference evidence="3" key="2">
    <citation type="submission" date="2015-01" db="EMBL/GenBank/DDBJ databases">
        <title>Evolutionary Origins and Diversification of the Mycorrhizal Mutualists.</title>
        <authorList>
            <consortium name="DOE Joint Genome Institute"/>
            <consortium name="Mycorrhizal Genomics Consortium"/>
            <person name="Kohler A."/>
            <person name="Kuo A."/>
            <person name="Nagy L.G."/>
            <person name="Floudas D."/>
            <person name="Copeland A."/>
            <person name="Barry K.W."/>
            <person name="Cichocki N."/>
            <person name="Veneault-Fourrey C."/>
            <person name="LaButti K."/>
            <person name="Lindquist E.A."/>
            <person name="Lipzen A."/>
            <person name="Lundell T."/>
            <person name="Morin E."/>
            <person name="Murat C."/>
            <person name="Riley R."/>
            <person name="Ohm R."/>
            <person name="Sun H."/>
            <person name="Tunlid A."/>
            <person name="Henrissat B."/>
            <person name="Grigoriev I.V."/>
            <person name="Hibbett D.S."/>
            <person name="Martin F."/>
        </authorList>
    </citation>
    <scope>NUCLEOTIDE SEQUENCE [LARGE SCALE GENOMIC DNA]</scope>
    <source>
        <strain evidence="3">UH-Slu-Lm8-n1</strain>
    </source>
</reference>
<protein>
    <recommendedName>
        <fullName evidence="1">ABM domain-containing protein</fullName>
    </recommendedName>
</protein>
<evidence type="ECO:0000313" key="3">
    <source>
        <dbReference type="Proteomes" id="UP000054485"/>
    </source>
</evidence>
<organism evidence="2 3">
    <name type="scientific">Suillus luteus UH-Slu-Lm8-n1</name>
    <dbReference type="NCBI Taxonomy" id="930992"/>
    <lineage>
        <taxon>Eukaryota</taxon>
        <taxon>Fungi</taxon>
        <taxon>Dikarya</taxon>
        <taxon>Basidiomycota</taxon>
        <taxon>Agaricomycotina</taxon>
        <taxon>Agaricomycetes</taxon>
        <taxon>Agaricomycetidae</taxon>
        <taxon>Boletales</taxon>
        <taxon>Suillineae</taxon>
        <taxon>Suillaceae</taxon>
        <taxon>Suillus</taxon>
    </lineage>
</organism>
<accession>A0A0D0B742</accession>
<dbReference type="OrthoDB" id="3830579at2759"/>
<evidence type="ECO:0000313" key="2">
    <source>
        <dbReference type="EMBL" id="KIK45629.1"/>
    </source>
</evidence>